<dbReference type="EMBL" id="VEPZ02001289">
    <property type="protein sequence ID" value="KAE8682231.1"/>
    <property type="molecule type" value="Genomic_DNA"/>
</dbReference>
<evidence type="ECO:0000313" key="4">
    <source>
        <dbReference type="EMBL" id="KAE8682231.1"/>
    </source>
</evidence>
<reference evidence="4" key="1">
    <citation type="submission" date="2019-09" db="EMBL/GenBank/DDBJ databases">
        <title>Draft genome information of white flower Hibiscus syriacus.</title>
        <authorList>
            <person name="Kim Y.-M."/>
        </authorList>
    </citation>
    <scope>NUCLEOTIDE SEQUENCE [LARGE SCALE GENOMIC DNA]</scope>
    <source>
        <strain evidence="4">YM2019G1</strain>
    </source>
</reference>
<protein>
    <recommendedName>
        <fullName evidence="3">Reverse transcriptase Ty1/copia-type domain-containing protein</fullName>
    </recommendedName>
</protein>
<gene>
    <name evidence="4" type="ORF">F3Y22_tig00111273pilonHSYRG00296</name>
</gene>
<dbReference type="InterPro" id="IPR013103">
    <property type="entry name" value="RVT_2"/>
</dbReference>
<dbReference type="AlphaFoldDB" id="A0A6A2YS12"/>
<dbReference type="Gene3D" id="2.130.10.30">
    <property type="entry name" value="Regulator of chromosome condensation 1/beta-lactamase-inhibitor protein II"/>
    <property type="match status" value="1"/>
</dbReference>
<dbReference type="InterPro" id="IPR000408">
    <property type="entry name" value="Reg_chr_condens"/>
</dbReference>
<evidence type="ECO:0000256" key="2">
    <source>
        <dbReference type="SAM" id="MobiDB-lite"/>
    </source>
</evidence>
<dbReference type="PANTHER" id="PTHR47481:SF34">
    <property type="entry name" value="CCHC-TYPE DOMAIN-CONTAINING PROTEIN"/>
    <property type="match status" value="1"/>
</dbReference>
<organism evidence="4 5">
    <name type="scientific">Hibiscus syriacus</name>
    <name type="common">Rose of Sharon</name>
    <dbReference type="NCBI Taxonomy" id="106335"/>
    <lineage>
        <taxon>Eukaryota</taxon>
        <taxon>Viridiplantae</taxon>
        <taxon>Streptophyta</taxon>
        <taxon>Embryophyta</taxon>
        <taxon>Tracheophyta</taxon>
        <taxon>Spermatophyta</taxon>
        <taxon>Magnoliopsida</taxon>
        <taxon>eudicotyledons</taxon>
        <taxon>Gunneridae</taxon>
        <taxon>Pentapetalae</taxon>
        <taxon>rosids</taxon>
        <taxon>malvids</taxon>
        <taxon>Malvales</taxon>
        <taxon>Malvaceae</taxon>
        <taxon>Malvoideae</taxon>
        <taxon>Hibiscus</taxon>
    </lineage>
</organism>
<accession>A0A6A2YS12</accession>
<sequence>MVDSNATSAFDLGGKLFTNKRNNIILDEINILMWKKQVLSIVRSHRLEMLLNGELQPPPERVLDVELIDFCLSLWVLKQQLKSGSYLTKIKEVCDALAACGSVVTNLEQIATILNGLSFEYQPFMAMITASKDIFSVDGVKSILVDAETQLSGFQLQSHMLVSANTARVQSGQGHNHNDQYNRNHQYGGQNQLYDGHNQQYGGQSGECGRGRARLQCQLCGKIRHFVDRCWHQFDKVFPGVLANKYEASSANLGVVDESSSYNAVKDEMTEDALLKGREYSGFINLTLDKSMGRVVGILFLCKHVNKLELWNCRIANKGQQQVNTGQNKVPVELPLARGAHRVCMGFNSTPENQVKLSSIEEDVSSLATRNLSLPAEEVSRAQQLMGNVVQEKVSQAQYQSREIGDIVLTDQTHTRDECVSQLPSELDNHGPVSIPVNVQRHKARLVAKGFSQTLGQDFQDTFSPVVKLSTEDIFMEQSYGFEARATDGLLLVCKLRKALYGLRKEPRNWYNKLRDYLVDIGFKSSQADSSLLIKLTENGSKYVLAYIDDIIVIEGLNDDVENVVRLLGEKFSLKDVGVFNYFLGVENGSLKEVNAGISVLKDQISRVGGKEERSEEKVGEVALIALKKVAQLLKYGRKGKPKFCPFRLSNDETTLIWISSSRERSLKLSLVSKIIPGQRTICKEKVEAEVWIAGLKTLISSGQSGRSKIDGWNDGGLYLDDGRDLTSNSASDSSVSATRDISSPEVFVSFNPNTSPKSSQPDNYFHSKRSHAASEGTNMDVKGSGSYAFRVSVSSAPSTSSHGSTPDDYNALGDVYIWGEVIFDSAVKVVADKNANYLSMRADHVALVTRQGEVFTWGEESGGQLGHGVGTDVIQPRIVESLAVTSVDFVACGEFLVLLQWLENFIHGEMELTMLGYLVMVLTSATGYQREFQMQETGKEEDDIDRALLWKKARQMEKRRSTPEAEYRSLADVAYDITWLDALLRDMKVHVRDIPVVWSDNTGVIAVSANLVYHSKTKHVELDVHFVREKVAAEKLKVNYVPSEHQIADGFTKPLTKEYFACFRHKLGVLSLEEVEEGKSRVKDI</sequence>
<feature type="domain" description="Reverse transcriptase Ty1/copia-type" evidence="3">
    <location>
        <begin position="472"/>
        <end position="587"/>
    </location>
</feature>
<dbReference type="Gene3D" id="2.30.29.30">
    <property type="entry name" value="Pleckstrin-homology domain (PH domain)/Phosphotyrosine-binding domain (PTB)"/>
    <property type="match status" value="1"/>
</dbReference>
<dbReference type="CDD" id="cd09272">
    <property type="entry name" value="RNase_HI_RT_Ty1"/>
    <property type="match status" value="1"/>
</dbReference>
<feature type="compositionally biased region" description="Polar residues" evidence="2">
    <location>
        <begin position="751"/>
        <end position="763"/>
    </location>
</feature>
<dbReference type="InterPro" id="IPR009091">
    <property type="entry name" value="RCC1/BLIP-II"/>
</dbReference>
<comment type="caution">
    <text evidence="4">The sequence shown here is derived from an EMBL/GenBank/DDBJ whole genome shotgun (WGS) entry which is preliminary data.</text>
</comment>
<name>A0A6A2YS12_HIBSY</name>
<dbReference type="PROSITE" id="PS50012">
    <property type="entry name" value="RCC1_3"/>
    <property type="match status" value="1"/>
</dbReference>
<evidence type="ECO:0000313" key="5">
    <source>
        <dbReference type="Proteomes" id="UP000436088"/>
    </source>
</evidence>
<keyword evidence="5" id="KW-1185">Reference proteome</keyword>
<proteinExistence type="predicted"/>
<dbReference type="SUPFAM" id="SSF50729">
    <property type="entry name" value="PH domain-like"/>
    <property type="match status" value="1"/>
</dbReference>
<feature type="region of interest" description="Disordered" evidence="2">
    <location>
        <begin position="748"/>
        <end position="780"/>
    </location>
</feature>
<dbReference type="InterPro" id="IPR011993">
    <property type="entry name" value="PH-like_dom_sf"/>
</dbReference>
<evidence type="ECO:0000259" key="3">
    <source>
        <dbReference type="Pfam" id="PF07727"/>
    </source>
</evidence>
<dbReference type="Proteomes" id="UP000436088">
    <property type="component" value="Unassembled WGS sequence"/>
</dbReference>
<evidence type="ECO:0000256" key="1">
    <source>
        <dbReference type="PROSITE-ProRule" id="PRU00235"/>
    </source>
</evidence>
<dbReference type="SUPFAM" id="SSF50985">
    <property type="entry name" value="RCC1/BLIP-II"/>
    <property type="match status" value="1"/>
</dbReference>
<dbReference type="Pfam" id="PF00415">
    <property type="entry name" value="RCC1"/>
    <property type="match status" value="1"/>
</dbReference>
<dbReference type="Pfam" id="PF07727">
    <property type="entry name" value="RVT_2"/>
    <property type="match status" value="1"/>
</dbReference>
<feature type="repeat" description="RCC1" evidence="1">
    <location>
        <begin position="853"/>
        <end position="904"/>
    </location>
</feature>
<dbReference type="PANTHER" id="PTHR47481">
    <property type="match status" value="1"/>
</dbReference>